<gene>
    <name evidence="3" type="ORF">GFER_04355</name>
</gene>
<dbReference type="AlphaFoldDB" id="A0A0C2DWM8"/>
<protein>
    <submittedName>
        <fullName evidence="3">Uncharacterized protein</fullName>
    </submittedName>
</protein>
<dbReference type="EMBL" id="JWJD01000001">
    <property type="protein sequence ID" value="KIH77864.1"/>
    <property type="molecule type" value="Genomic_DNA"/>
</dbReference>
<dbReference type="PANTHER" id="PTHR35038">
    <property type="entry name" value="DISSIMILATORY SULFITE REDUCTASE SIRA"/>
    <property type="match status" value="1"/>
</dbReference>
<accession>A0A0C2DWM8</accession>
<name>A0A0C2DWM8_9BACT</name>
<sequence>MQTRKLAFLTALLLSAAMLWGCGSSGSGGTDVQPIDPADVQTVGIFNCSTCHAGGPQVAKWLDSKHAAGSYGGSTGACLACHDPDGDGAEVMQAFGLAGTNVVGCEACHGGGSAHRGLGPLPFPEPGVAQCAQCHTELSPRLAGHLANNPFSNLISERFLDSRHAGTNVNTQTRANSCAACHSHEGAVLYLNAIAQDGSRDLMVRSGVLGLESRLTALGTATDLSVKTCTSCHDAHSGELLGLGEVIATPAGATSGTGPAQRTVFSAEFNLCTACHQVNLDFEFVPGIGYNEGGMYVYTLADTYHAGETYDADANNFHAGGAVRVQRSIVDTHFQGLLNKEIFTNAADLPLFAMYEEDEDGLNYVVPGYNINPASENACTACHDPHSASKFGENFLTDADSFFQAVAYAQGVGETHGNYISDSFSREQSANSCTPCHTGRQLPNVVNGLSRADLGSVRWNPLGCVTCHPMTEIEGPATVADTAPREFVANYEFAFNSGEVVPVEELGRNQVCFECHKGRTPGVDVSSLPEGPTNHFNISYLHYSPIFATYYGDESGMVATYEGILEGVTYRGKSTTHSANPANDVGGGFTYGVEGGATCLDCHDVHTNSIRESNPNIRNGITCVTCHGEDWNQRAAKGNVTALADLLIDVVYDELMATVNAGFNANLTAFLDALHAELDEVVGKDMVKSRIKERTIAGGWPTRELAHAVTTWKVFYYEDRASWAHNRNFAYQMFRDAIESLGVEYQDPPGFNLGSFSSWTSLDRPEPIN</sequence>
<keyword evidence="1 2" id="KW-0732">Signal</keyword>
<dbReference type="InterPro" id="IPR051829">
    <property type="entry name" value="Multiheme_Cytochr_ET"/>
</dbReference>
<dbReference type="InterPro" id="IPR036280">
    <property type="entry name" value="Multihaem_cyt_sf"/>
</dbReference>
<feature type="signal peptide" evidence="2">
    <location>
        <begin position="1"/>
        <end position="21"/>
    </location>
</feature>
<dbReference type="Proteomes" id="UP000035068">
    <property type="component" value="Unassembled WGS sequence"/>
</dbReference>
<keyword evidence="4" id="KW-1185">Reference proteome</keyword>
<dbReference type="PANTHER" id="PTHR35038:SF8">
    <property type="entry name" value="C-TYPE POLYHEME CYTOCHROME OMCC"/>
    <property type="match status" value="1"/>
</dbReference>
<evidence type="ECO:0000256" key="1">
    <source>
        <dbReference type="ARBA" id="ARBA00022729"/>
    </source>
</evidence>
<dbReference type="SUPFAM" id="SSF48695">
    <property type="entry name" value="Multiheme cytochromes"/>
    <property type="match status" value="3"/>
</dbReference>
<comment type="caution">
    <text evidence="3">The sequence shown here is derived from an EMBL/GenBank/DDBJ whole genome shotgun (WGS) entry which is preliminary data.</text>
</comment>
<reference evidence="3 4" key="1">
    <citation type="submission" date="2014-12" db="EMBL/GenBank/DDBJ databases">
        <title>Genomes of Geoalkalibacter ferrihydriticus and Geoalkalibacter subterraneus, two haloalkaliphilic metal-reducing members of the Geobacteraceae.</title>
        <authorList>
            <person name="Badalamenti J.P."/>
            <person name="Torres C.I."/>
            <person name="Krajmalnik-Brown R."/>
            <person name="Bond D.R."/>
        </authorList>
    </citation>
    <scope>NUCLEOTIDE SEQUENCE [LARGE SCALE GENOMIC DNA]</scope>
    <source>
        <strain evidence="3 4">DSM 17813</strain>
    </source>
</reference>
<organism evidence="3 4">
    <name type="scientific">Geoalkalibacter ferrihydriticus DSM 17813</name>
    <dbReference type="NCBI Taxonomy" id="1121915"/>
    <lineage>
        <taxon>Bacteria</taxon>
        <taxon>Pseudomonadati</taxon>
        <taxon>Thermodesulfobacteriota</taxon>
        <taxon>Desulfuromonadia</taxon>
        <taxon>Desulfuromonadales</taxon>
        <taxon>Geoalkalibacteraceae</taxon>
        <taxon>Geoalkalibacter</taxon>
    </lineage>
</organism>
<evidence type="ECO:0000313" key="3">
    <source>
        <dbReference type="EMBL" id="KIH77864.1"/>
    </source>
</evidence>
<dbReference type="RefSeq" id="WP_040096389.1">
    <property type="nucleotide sequence ID" value="NZ_JWJD01000001.1"/>
</dbReference>
<dbReference type="CDD" id="cd08168">
    <property type="entry name" value="Cytochrom_C3"/>
    <property type="match status" value="1"/>
</dbReference>
<feature type="chain" id="PRO_5002147966" evidence="2">
    <location>
        <begin position="22"/>
        <end position="769"/>
    </location>
</feature>
<dbReference type="Gene3D" id="1.10.1130.10">
    <property type="entry name" value="Flavocytochrome C3, Chain A"/>
    <property type="match status" value="2"/>
</dbReference>
<evidence type="ECO:0000313" key="4">
    <source>
        <dbReference type="Proteomes" id="UP000035068"/>
    </source>
</evidence>
<proteinExistence type="predicted"/>
<evidence type="ECO:0000256" key="2">
    <source>
        <dbReference type="SAM" id="SignalP"/>
    </source>
</evidence>
<dbReference type="GO" id="GO:0016491">
    <property type="term" value="F:oxidoreductase activity"/>
    <property type="evidence" value="ECO:0007669"/>
    <property type="project" value="TreeGrafter"/>
</dbReference>